<keyword evidence="3" id="KW-1185">Reference proteome</keyword>
<evidence type="ECO:0000256" key="1">
    <source>
        <dbReference type="SAM" id="MobiDB-lite"/>
    </source>
</evidence>
<evidence type="ECO:0000313" key="2">
    <source>
        <dbReference type="EMBL" id="MED6149952.1"/>
    </source>
</evidence>
<name>A0ABU6TMV0_9FABA</name>
<proteinExistence type="predicted"/>
<protein>
    <submittedName>
        <fullName evidence="2">Uncharacterized protein</fullName>
    </submittedName>
</protein>
<feature type="compositionally biased region" description="Basic and acidic residues" evidence="1">
    <location>
        <begin position="1"/>
        <end position="18"/>
    </location>
</feature>
<sequence length="176" mass="20159">MLTVKERRDKGNKEHQMEENENIPLPEEREELEPPPSTQVGENNGQDNTVAIKEIGPNKAEQTHEPNTECETKEAGDKDKQVEERVQTKVLLLEITNTAQGNGEEKPRNKTWKRQAHQAVITYTKRKENEEQGGLKRKVQDCEDMEINNSELKMGKVRTTTINRTAEAAKQPCRDQ</sequence>
<dbReference type="EMBL" id="JASCZI010091327">
    <property type="protein sequence ID" value="MED6149952.1"/>
    <property type="molecule type" value="Genomic_DNA"/>
</dbReference>
<dbReference type="Proteomes" id="UP001341840">
    <property type="component" value="Unassembled WGS sequence"/>
</dbReference>
<accession>A0ABU6TMV0</accession>
<feature type="region of interest" description="Disordered" evidence="1">
    <location>
        <begin position="1"/>
        <end position="82"/>
    </location>
</feature>
<reference evidence="2 3" key="1">
    <citation type="journal article" date="2023" name="Plants (Basel)">
        <title>Bridging the Gap: Combining Genomics and Transcriptomics Approaches to Understand Stylosanthes scabra, an Orphan Legume from the Brazilian Caatinga.</title>
        <authorList>
            <person name="Ferreira-Neto J.R.C."/>
            <person name="da Silva M.D."/>
            <person name="Binneck E."/>
            <person name="de Melo N.F."/>
            <person name="da Silva R.H."/>
            <person name="de Melo A.L.T.M."/>
            <person name="Pandolfi V."/>
            <person name="Bustamante F.O."/>
            <person name="Brasileiro-Vidal A.C."/>
            <person name="Benko-Iseppon A.M."/>
        </authorList>
    </citation>
    <scope>NUCLEOTIDE SEQUENCE [LARGE SCALE GENOMIC DNA]</scope>
    <source>
        <tissue evidence="2">Leaves</tissue>
    </source>
</reference>
<feature type="compositionally biased region" description="Polar residues" evidence="1">
    <location>
        <begin position="38"/>
        <end position="49"/>
    </location>
</feature>
<comment type="caution">
    <text evidence="2">The sequence shown here is derived from an EMBL/GenBank/DDBJ whole genome shotgun (WGS) entry which is preliminary data.</text>
</comment>
<feature type="compositionally biased region" description="Basic and acidic residues" evidence="1">
    <location>
        <begin position="61"/>
        <end position="82"/>
    </location>
</feature>
<organism evidence="2 3">
    <name type="scientific">Stylosanthes scabra</name>
    <dbReference type="NCBI Taxonomy" id="79078"/>
    <lineage>
        <taxon>Eukaryota</taxon>
        <taxon>Viridiplantae</taxon>
        <taxon>Streptophyta</taxon>
        <taxon>Embryophyta</taxon>
        <taxon>Tracheophyta</taxon>
        <taxon>Spermatophyta</taxon>
        <taxon>Magnoliopsida</taxon>
        <taxon>eudicotyledons</taxon>
        <taxon>Gunneridae</taxon>
        <taxon>Pentapetalae</taxon>
        <taxon>rosids</taxon>
        <taxon>fabids</taxon>
        <taxon>Fabales</taxon>
        <taxon>Fabaceae</taxon>
        <taxon>Papilionoideae</taxon>
        <taxon>50 kb inversion clade</taxon>
        <taxon>dalbergioids sensu lato</taxon>
        <taxon>Dalbergieae</taxon>
        <taxon>Pterocarpus clade</taxon>
        <taxon>Stylosanthes</taxon>
    </lineage>
</organism>
<feature type="region of interest" description="Disordered" evidence="1">
    <location>
        <begin position="154"/>
        <end position="176"/>
    </location>
</feature>
<gene>
    <name evidence="2" type="ORF">PIB30_067507</name>
</gene>
<evidence type="ECO:0000313" key="3">
    <source>
        <dbReference type="Proteomes" id="UP001341840"/>
    </source>
</evidence>